<dbReference type="EMBL" id="JAKZJU020000001">
    <property type="protein sequence ID" value="MDL2059586.1"/>
    <property type="molecule type" value="Genomic_DNA"/>
</dbReference>
<feature type="transmembrane region" description="Helical" evidence="1">
    <location>
        <begin position="125"/>
        <end position="143"/>
    </location>
</feature>
<sequence length="156" mass="17204">MSRASPSPESHENDIWNPWAALLLSVIFTPVFGTLLHETDLRHIGDRDGAVTAHLWSRGSLALLTLAAIVQPLAAVRPGWELLLLTVDLGLLASWAACCGLRHALEISRTVREVPKFRRMPMSRAITLGLLWLGAWTALFYIAKTFWEIAGLLPAS</sequence>
<keyword evidence="1" id="KW-0812">Transmembrane</keyword>
<organism evidence="2 3">
    <name type="scientific">Mesosutterella faecium</name>
    <dbReference type="NCBI Taxonomy" id="2925194"/>
    <lineage>
        <taxon>Bacteria</taxon>
        <taxon>Pseudomonadati</taxon>
        <taxon>Pseudomonadota</taxon>
        <taxon>Betaproteobacteria</taxon>
        <taxon>Burkholderiales</taxon>
        <taxon>Sutterellaceae</taxon>
        <taxon>Mesosutterella</taxon>
    </lineage>
</organism>
<dbReference type="Proteomes" id="UP001165481">
    <property type="component" value="Unassembled WGS sequence"/>
</dbReference>
<protein>
    <recommendedName>
        <fullName evidence="4">DUF4149 domain-containing protein</fullName>
    </recommendedName>
</protein>
<keyword evidence="1" id="KW-0472">Membrane</keyword>
<keyword evidence="1" id="KW-1133">Transmembrane helix</keyword>
<keyword evidence="3" id="KW-1185">Reference proteome</keyword>
<gene>
    <name evidence="2" type="ORF">MUN46_006545</name>
</gene>
<comment type="caution">
    <text evidence="2">The sequence shown here is derived from an EMBL/GenBank/DDBJ whole genome shotgun (WGS) entry which is preliminary data.</text>
</comment>
<evidence type="ECO:0000256" key="1">
    <source>
        <dbReference type="SAM" id="Phobius"/>
    </source>
</evidence>
<feature type="transmembrane region" description="Helical" evidence="1">
    <location>
        <begin position="15"/>
        <end position="35"/>
    </location>
</feature>
<evidence type="ECO:0000313" key="3">
    <source>
        <dbReference type="Proteomes" id="UP001165481"/>
    </source>
</evidence>
<evidence type="ECO:0008006" key="4">
    <source>
        <dbReference type="Google" id="ProtNLM"/>
    </source>
</evidence>
<accession>A0ABT7IQL0</accession>
<dbReference type="RefSeq" id="WP_243377104.1">
    <property type="nucleotide sequence ID" value="NZ_JAKZJU020000001.1"/>
</dbReference>
<proteinExistence type="predicted"/>
<reference evidence="2" key="1">
    <citation type="submission" date="2023-03" db="EMBL/GenBank/DDBJ databases">
        <title>Mesosutterella sp. nov. isolated from porcine feces.</title>
        <authorList>
            <person name="Yu S."/>
        </authorList>
    </citation>
    <scope>NUCLEOTIDE SEQUENCE</scope>
    <source>
        <strain evidence="2">AGMB02718</strain>
    </source>
</reference>
<evidence type="ECO:0000313" key="2">
    <source>
        <dbReference type="EMBL" id="MDL2059586.1"/>
    </source>
</evidence>
<name>A0ABT7IQL0_9BURK</name>